<protein>
    <recommendedName>
        <fullName evidence="2 11">Chitin synthase</fullName>
        <ecNumber evidence="2 11">2.4.1.16</ecNumber>
    </recommendedName>
</protein>
<feature type="transmembrane region" description="Helical" evidence="11">
    <location>
        <begin position="896"/>
        <end position="921"/>
    </location>
</feature>
<evidence type="ECO:0000256" key="10">
    <source>
        <dbReference type="ARBA" id="ARBA00024009"/>
    </source>
</evidence>
<evidence type="ECO:0000256" key="8">
    <source>
        <dbReference type="ARBA" id="ARBA00023136"/>
    </source>
</evidence>
<evidence type="ECO:0000256" key="5">
    <source>
        <dbReference type="ARBA" id="ARBA00022679"/>
    </source>
</evidence>
<sequence>MYKQYIDDTPPPNVQRAYSPDQSDNSSRRSPQHSLSEERSAVSLLQNQGGPYLQSSFTPEPQYPAPFPIPYQLPYPESYPLQGYPFLPAPEPPIDSRFTYPQEFAAHELFQNESISQENQLPSDQIDNEPIQVIAEPERPRRRVPVQGLYDTTFAPPENARRFEQYVEERRRSLKHIELTSGNLVLDCPVPDRVLASAHYKDQREFTHMRYTAVTCDPDEFLASKYTLRQAVYGRSTELFVVMTMYNEDENLFIKTFSGVIKNIRHLCTRSRSKTWGKEGWTKVVVCIVADGRTKIHHRVLKVLSAIGVYQEEIAQSSVNGTDVTAHIYEYTTQLYVNKNLQVKSITEKNYVPTQIIFCLKEKNKKKLNSHRWFFNAFAPLLNPNVCVLLDVGTRPSGTSIYHLWKAFDRNQNVGGACGEICVELGTGWKNLINPLVAAQNFEYKMSNILDKPLESVFGYISVLPGAFSAYRYAALKNTAPGIGPLASYFKGETMHGADATGGIFEANMYLAEDRILCFELVAKKNCNWVLRYVKAAKAETDVPDSWPEFISQRRRWLNGSLFAAFFATAHWMRIYGTEHGFFRKILFFVQFLFNIISLFFSWFTLGNFYLTFYFLADAAVPKNPDGTNRHGYDPDHPDPFFGYSWIVFPIARQIFLLGIIVQFILSLGNRPQGSKAIYLLCVCIFAFIMAIMLYTVGFNLYSYFSNPNNTQLLMEHPFTKDSLNLFIALASTYGLYIVSSILYLDPWHMITSFIQYLFIFPSYVNILMVYAFCNTHDVSWGTKGDNGSTGDLGKVMVQTTKQGKEVAALAVPSQRQDINAIYEETVKDLAIRPVVKKDKRDAQTKKEDYYRLFRTRTVLVWIFSNVVLILVFQAIESNSWFNMKSPQVSGSSHLYLTFIFWAVAVLSLVKFIGCFAYLCLNCICG</sequence>
<gene>
    <name evidence="14" type="ORF">K7432_014757</name>
</gene>
<dbReference type="EC" id="2.4.1.16" evidence="2 11"/>
<evidence type="ECO:0000256" key="11">
    <source>
        <dbReference type="RuleBase" id="RU366040"/>
    </source>
</evidence>
<feature type="transmembrane region" description="Helical" evidence="11">
    <location>
        <begin position="586"/>
        <end position="606"/>
    </location>
</feature>
<dbReference type="EMBL" id="JASJQH010008641">
    <property type="protein sequence ID" value="KAK9687525.1"/>
    <property type="molecule type" value="Genomic_DNA"/>
</dbReference>
<feature type="compositionally biased region" description="Polar residues" evidence="12">
    <location>
        <begin position="43"/>
        <end position="59"/>
    </location>
</feature>
<organism evidence="14 15">
    <name type="scientific">Basidiobolus ranarum</name>
    <dbReference type="NCBI Taxonomy" id="34480"/>
    <lineage>
        <taxon>Eukaryota</taxon>
        <taxon>Fungi</taxon>
        <taxon>Fungi incertae sedis</taxon>
        <taxon>Zoopagomycota</taxon>
        <taxon>Entomophthoromycotina</taxon>
        <taxon>Basidiobolomycetes</taxon>
        <taxon>Basidiobolales</taxon>
        <taxon>Basidiobolaceae</taxon>
        <taxon>Basidiobolus</taxon>
    </lineage>
</organism>
<evidence type="ECO:0000256" key="1">
    <source>
        <dbReference type="ARBA" id="ARBA00004651"/>
    </source>
</evidence>
<name>A0ABR2VPW6_9FUNG</name>
<dbReference type="CDD" id="cd04190">
    <property type="entry name" value="Chitin_synth_C"/>
    <property type="match status" value="1"/>
</dbReference>
<feature type="region of interest" description="Disordered" evidence="12">
    <location>
        <begin position="1"/>
        <end position="64"/>
    </location>
</feature>
<dbReference type="InterPro" id="IPR013616">
    <property type="entry name" value="Chitin_synth_N"/>
</dbReference>
<evidence type="ECO:0000256" key="4">
    <source>
        <dbReference type="ARBA" id="ARBA00022676"/>
    </source>
</evidence>
<dbReference type="Proteomes" id="UP001479436">
    <property type="component" value="Unassembled WGS sequence"/>
</dbReference>
<feature type="compositionally biased region" description="Polar residues" evidence="12">
    <location>
        <begin position="20"/>
        <end position="34"/>
    </location>
</feature>
<keyword evidence="6 11" id="KW-0812">Transmembrane</keyword>
<accession>A0ABR2VPW6</accession>
<keyword evidence="7 11" id="KW-1133">Transmembrane helix</keyword>
<dbReference type="InterPro" id="IPR004835">
    <property type="entry name" value="Chitin_synth"/>
</dbReference>
<evidence type="ECO:0000256" key="9">
    <source>
        <dbReference type="ARBA" id="ARBA00023316"/>
    </source>
</evidence>
<evidence type="ECO:0000313" key="15">
    <source>
        <dbReference type="Proteomes" id="UP001479436"/>
    </source>
</evidence>
<keyword evidence="3 11" id="KW-1003">Cell membrane</keyword>
<evidence type="ECO:0000256" key="2">
    <source>
        <dbReference type="ARBA" id="ARBA00012543"/>
    </source>
</evidence>
<keyword evidence="9 11" id="KW-0961">Cell wall biogenesis/degradation</keyword>
<comment type="function">
    <text evidence="10 11">Polymerizes chitin, a structural polymer of the cell wall and septum, by transferring the sugar moiety of UDP-GlcNAc to the non-reducing end of the growing chitin polymer.</text>
</comment>
<feature type="domain" description="Chitin synthase N-terminal" evidence="13">
    <location>
        <begin position="173"/>
        <end position="238"/>
    </location>
</feature>
<comment type="similarity">
    <text evidence="11">Belongs to the chitin synthase family.</text>
</comment>
<dbReference type="PANTHER" id="PTHR22914:SF9">
    <property type="entry name" value="CHITIN SYNTHASE 1"/>
    <property type="match status" value="1"/>
</dbReference>
<evidence type="ECO:0000256" key="6">
    <source>
        <dbReference type="ARBA" id="ARBA00022692"/>
    </source>
</evidence>
<feature type="transmembrane region" description="Helical" evidence="11">
    <location>
        <begin position="678"/>
        <end position="704"/>
    </location>
</feature>
<keyword evidence="5 11" id="KW-0808">Transferase</keyword>
<feature type="transmembrane region" description="Helical" evidence="11">
    <location>
        <begin position="644"/>
        <end position="666"/>
    </location>
</feature>
<comment type="catalytic activity">
    <reaction evidence="11">
        <text>[(1-&gt;4)-N-acetyl-beta-D-glucosaminyl](n) + UDP-N-acetyl-alpha-D-glucosamine = [(1-&gt;4)-N-acetyl-beta-D-glucosaminyl](n+1) + UDP + H(+)</text>
        <dbReference type="Rhea" id="RHEA:16637"/>
        <dbReference type="Rhea" id="RHEA-COMP:9593"/>
        <dbReference type="Rhea" id="RHEA-COMP:9595"/>
        <dbReference type="ChEBI" id="CHEBI:15378"/>
        <dbReference type="ChEBI" id="CHEBI:17029"/>
        <dbReference type="ChEBI" id="CHEBI:57705"/>
        <dbReference type="ChEBI" id="CHEBI:58223"/>
        <dbReference type="EC" id="2.4.1.16"/>
    </reaction>
</comment>
<feature type="transmembrane region" description="Helical" evidence="11">
    <location>
        <begin position="724"/>
        <end position="745"/>
    </location>
</feature>
<evidence type="ECO:0000256" key="7">
    <source>
        <dbReference type="ARBA" id="ARBA00022989"/>
    </source>
</evidence>
<feature type="transmembrane region" description="Helical" evidence="11">
    <location>
        <begin position="859"/>
        <end position="876"/>
    </location>
</feature>
<dbReference type="Pfam" id="PF08407">
    <property type="entry name" value="Chitin_synth_1N"/>
    <property type="match status" value="1"/>
</dbReference>
<proteinExistence type="inferred from homology"/>
<comment type="subcellular location">
    <subcellularLocation>
        <location evidence="1 11">Cell membrane</location>
        <topology evidence="1 11">Multi-pass membrane protein</topology>
    </subcellularLocation>
</comment>
<keyword evidence="4 11" id="KW-0328">Glycosyltransferase</keyword>
<dbReference type="Pfam" id="PF01644">
    <property type="entry name" value="Chitin_synth_1"/>
    <property type="match status" value="1"/>
</dbReference>
<evidence type="ECO:0000313" key="14">
    <source>
        <dbReference type="EMBL" id="KAK9687525.1"/>
    </source>
</evidence>
<keyword evidence="15" id="KW-1185">Reference proteome</keyword>
<reference evidence="14 15" key="1">
    <citation type="submission" date="2023-04" db="EMBL/GenBank/DDBJ databases">
        <title>Genome of Basidiobolus ranarum AG-B5.</title>
        <authorList>
            <person name="Stajich J.E."/>
            <person name="Carter-House D."/>
            <person name="Gryganskyi A."/>
        </authorList>
    </citation>
    <scope>NUCLEOTIDE SEQUENCE [LARGE SCALE GENOMIC DNA]</scope>
    <source>
        <strain evidence="14 15">AG-B5</strain>
    </source>
</reference>
<dbReference type="PANTHER" id="PTHR22914">
    <property type="entry name" value="CHITIN SYNTHASE"/>
    <property type="match status" value="1"/>
</dbReference>
<evidence type="ECO:0000256" key="3">
    <source>
        <dbReference type="ARBA" id="ARBA00022475"/>
    </source>
</evidence>
<comment type="caution">
    <text evidence="14">The sequence shown here is derived from an EMBL/GenBank/DDBJ whole genome shotgun (WGS) entry which is preliminary data.</text>
</comment>
<dbReference type="InterPro" id="IPR029044">
    <property type="entry name" value="Nucleotide-diphossugar_trans"/>
</dbReference>
<evidence type="ECO:0000256" key="12">
    <source>
        <dbReference type="SAM" id="MobiDB-lite"/>
    </source>
</evidence>
<evidence type="ECO:0000259" key="13">
    <source>
        <dbReference type="Pfam" id="PF08407"/>
    </source>
</evidence>
<keyword evidence="8 11" id="KW-0472">Membrane</keyword>
<dbReference type="SUPFAM" id="SSF53448">
    <property type="entry name" value="Nucleotide-diphospho-sugar transferases"/>
    <property type="match status" value="1"/>
</dbReference>